<name>A0AAN1QMQ4_SYNEL</name>
<sequence length="61" mass="6735">MEKGWLLAIAASLITCLVLADLPTFLSHHTWMGLVADLVGLVLWLLAPFIAVWVAAQNTRY</sequence>
<accession>A0AAN1QMQ4</accession>
<protein>
    <submittedName>
        <fullName evidence="2">Uncharacterized protein</fullName>
    </submittedName>
</protein>
<dbReference type="RefSeq" id="WP_208676264.1">
    <property type="nucleotide sequence ID" value="NZ_CP030139.2"/>
</dbReference>
<evidence type="ECO:0000313" key="3">
    <source>
        <dbReference type="Proteomes" id="UP000267249"/>
    </source>
</evidence>
<evidence type="ECO:0000313" key="2">
    <source>
        <dbReference type="EMBL" id="AZB72227.1"/>
    </source>
</evidence>
<keyword evidence="1" id="KW-1133">Transmembrane helix</keyword>
<organism evidence="2 3">
    <name type="scientific">Synechococcus elongatus PCC 11801</name>
    <dbReference type="NCBI Taxonomy" id="2219813"/>
    <lineage>
        <taxon>Bacteria</taxon>
        <taxon>Bacillati</taxon>
        <taxon>Cyanobacteriota</taxon>
        <taxon>Cyanophyceae</taxon>
        <taxon>Synechococcales</taxon>
        <taxon>Synechococcaceae</taxon>
        <taxon>Synechococcus</taxon>
    </lineage>
</organism>
<keyword evidence="1" id="KW-0812">Transmembrane</keyword>
<dbReference type="EMBL" id="CP030139">
    <property type="protein sequence ID" value="AZB72227.1"/>
    <property type="molecule type" value="Genomic_DNA"/>
</dbReference>
<dbReference type="Proteomes" id="UP000267249">
    <property type="component" value="Chromosome"/>
</dbReference>
<reference evidence="2 3" key="1">
    <citation type="journal article" date="2018" name="Sci. Rep.">
        <title>Genome Features and Biochemical Characteristics of a Robust, Fast Growing and Naturally Transformable Cyanobacterium Synechococcus elongatus PCC 11801 Isolated from India.</title>
        <authorList>
            <person name="Jaiswal D."/>
            <person name="Sengupta A."/>
            <person name="Sohoni S."/>
            <person name="Sengupta S."/>
            <person name="Phadnavis A.G."/>
            <person name="Pakrasi H.B."/>
            <person name="Wangikar P.P."/>
        </authorList>
    </citation>
    <scope>NUCLEOTIDE SEQUENCE [LARGE SCALE GENOMIC DNA]</scope>
    <source>
        <strain evidence="2 3">PCC 11801</strain>
    </source>
</reference>
<evidence type="ECO:0000256" key="1">
    <source>
        <dbReference type="SAM" id="Phobius"/>
    </source>
</evidence>
<dbReference type="AlphaFoldDB" id="A0AAN1QMQ4"/>
<gene>
    <name evidence="2" type="ORF">DOP62_05355</name>
</gene>
<proteinExistence type="predicted"/>
<keyword evidence="1" id="KW-0472">Membrane</keyword>
<feature type="transmembrane region" description="Helical" evidence="1">
    <location>
        <begin position="30"/>
        <end position="56"/>
    </location>
</feature>